<dbReference type="OrthoDB" id="6925984at2"/>
<dbReference type="RefSeq" id="WP_043250909.1">
    <property type="nucleotide sequence ID" value="NZ_HG322950.1"/>
</dbReference>
<protein>
    <submittedName>
        <fullName evidence="3">Gamma-glutamylputrescine oxidoreductase</fullName>
        <ecNumber evidence="3">1.4.3.-</ecNumber>
    </submittedName>
</protein>
<dbReference type="GO" id="GO:0005737">
    <property type="term" value="C:cytoplasm"/>
    <property type="evidence" value="ECO:0007669"/>
    <property type="project" value="TreeGrafter"/>
</dbReference>
<dbReference type="Proteomes" id="UP000025241">
    <property type="component" value="Chromosome I"/>
</dbReference>
<dbReference type="InterPro" id="IPR006076">
    <property type="entry name" value="FAD-dep_OxRdtase"/>
</dbReference>
<sequence>MPHTPYPTSYYAASANPVPARPELQGETETDVCIIGAGYTGLSTALFLLENGFKVTVLEAAKVGFGASGRNGGQIVNSYSRDIDVIERTVGPKQAQLLGQMAFEGGRIIRERIAKYNIQCDLKDGGVFAALSAKQMGHLESQKKLWERFGHTQLELMDAKRMREIVATDSYVGGMLDMSGGHIHPLNLALGEAAAVESLGGVIHEQSPAVRIDRGANPVVHTPQGRVKAKFVVVAGNAYLGGLVPELASKSMPCGTQVITTEPLSADLAKSLLPQDYCVEDCNYLLDYYRLTGDNRLIFGGGVVYGARDPSNIEAIIRPKMLKVFPQLKNVKIDFAWTGNFLLTLSRLPQVGRIGDNIYYSQGCSGHGVTYTHLAGKVLAEALRGQAERFDAFADLPHYPFPGGRMFQVPFSAIGAWYYSLRDKLGV</sequence>
<dbReference type="PATRIC" id="fig|1301098.3.peg.1795"/>
<dbReference type="PANTHER" id="PTHR13847">
    <property type="entry name" value="SARCOSINE DEHYDROGENASE-RELATED"/>
    <property type="match status" value="1"/>
</dbReference>
<reference evidence="3 4" key="1">
    <citation type="submission" date="2013-03" db="EMBL/GenBank/DDBJ databases">
        <authorList>
            <person name="Linke B."/>
        </authorList>
    </citation>
    <scope>NUCLEOTIDE SEQUENCE [LARGE SCALE GENOMIC DNA]</scope>
    <source>
        <strain evidence="3 4">B13</strain>
    </source>
</reference>
<dbReference type="STRING" id="1301098.PKB_1801"/>
<dbReference type="eggNOG" id="COG0665">
    <property type="taxonomic scope" value="Bacteria"/>
</dbReference>
<reference evidence="3 4" key="2">
    <citation type="submission" date="2014-05" db="EMBL/GenBank/DDBJ databases">
        <title>Genome sequence of the 3-chlorobenzoate degrading bacterium Pseudomonas knackmussii B13 shows multiple evidence for horizontal gene transfer.</title>
        <authorList>
            <person name="Miyazaki R."/>
            <person name="Bertelli C."/>
            <person name="Falquet L."/>
            <person name="Robinson-Rechavi M."/>
            <person name="Gharib W."/>
            <person name="Roy S."/>
            <person name="Van der Meer J.R."/>
        </authorList>
    </citation>
    <scope>NUCLEOTIDE SEQUENCE [LARGE SCALE GENOMIC DNA]</scope>
    <source>
        <strain evidence="3 4">B13</strain>
    </source>
</reference>
<dbReference type="GO" id="GO:0016491">
    <property type="term" value="F:oxidoreductase activity"/>
    <property type="evidence" value="ECO:0007669"/>
    <property type="project" value="UniProtKB-KW"/>
</dbReference>
<organism evidence="3 4">
    <name type="scientific">Pseudomonas knackmussii (strain DSM 6978 / CCUG 54928 / LMG 23759 / B13)</name>
    <dbReference type="NCBI Taxonomy" id="1301098"/>
    <lineage>
        <taxon>Bacteria</taxon>
        <taxon>Pseudomonadati</taxon>
        <taxon>Pseudomonadota</taxon>
        <taxon>Gammaproteobacteria</taxon>
        <taxon>Pseudomonadales</taxon>
        <taxon>Pseudomonadaceae</taxon>
        <taxon>Pseudomonas</taxon>
    </lineage>
</organism>
<dbReference type="AlphaFoldDB" id="A0A024HEX4"/>
<proteinExistence type="predicted"/>
<dbReference type="Gene3D" id="3.50.50.60">
    <property type="entry name" value="FAD/NAD(P)-binding domain"/>
    <property type="match status" value="1"/>
</dbReference>
<evidence type="ECO:0000259" key="2">
    <source>
        <dbReference type="Pfam" id="PF01266"/>
    </source>
</evidence>
<dbReference type="InterPro" id="IPR036188">
    <property type="entry name" value="FAD/NAD-bd_sf"/>
</dbReference>
<accession>A0A024HEX4</accession>
<evidence type="ECO:0000313" key="3">
    <source>
        <dbReference type="EMBL" id="CDF83159.1"/>
    </source>
</evidence>
<keyword evidence="4" id="KW-1185">Reference proteome</keyword>
<dbReference type="EMBL" id="HG322950">
    <property type="protein sequence ID" value="CDF83159.1"/>
    <property type="molecule type" value="Genomic_DNA"/>
</dbReference>
<dbReference type="PANTHER" id="PTHR13847:SF275">
    <property type="entry name" value="GAMMA-GLUTAMYLPUTRESCINE OXIDOREDUCTASE"/>
    <property type="match status" value="1"/>
</dbReference>
<dbReference type="Pfam" id="PF01266">
    <property type="entry name" value="DAO"/>
    <property type="match status" value="1"/>
</dbReference>
<feature type="domain" description="FAD dependent oxidoreductase" evidence="2">
    <location>
        <begin position="31"/>
        <end position="381"/>
    </location>
</feature>
<dbReference type="Gene3D" id="3.30.9.10">
    <property type="entry name" value="D-Amino Acid Oxidase, subunit A, domain 2"/>
    <property type="match status" value="1"/>
</dbReference>
<name>A0A024HEX4_PSEKB</name>
<gene>
    <name evidence="3" type="primary">puub1</name>
    <name evidence="3" type="ORF">PKB_1801</name>
</gene>
<keyword evidence="1 3" id="KW-0560">Oxidoreductase</keyword>
<dbReference type="EC" id="1.4.3.-" evidence="3"/>
<dbReference type="KEGG" id="pkc:PKB_1801"/>
<evidence type="ECO:0000313" key="4">
    <source>
        <dbReference type="Proteomes" id="UP000025241"/>
    </source>
</evidence>
<dbReference type="HOGENOM" id="CLU_007884_3_0_6"/>
<evidence type="ECO:0000256" key="1">
    <source>
        <dbReference type="ARBA" id="ARBA00023002"/>
    </source>
</evidence>
<dbReference type="SUPFAM" id="SSF51905">
    <property type="entry name" value="FAD/NAD(P)-binding domain"/>
    <property type="match status" value="1"/>
</dbReference>